<gene>
    <name evidence="2" type="ORF">MSLAZ_1693</name>
</gene>
<keyword evidence="3" id="KW-1185">Reference proteome</keyword>
<dbReference type="HOGENOM" id="CLU_119367_0_0_2"/>
<keyword evidence="1" id="KW-1133">Transmembrane helix</keyword>
<evidence type="ECO:0000256" key="1">
    <source>
        <dbReference type="SAM" id="Phobius"/>
    </source>
</evidence>
<dbReference type="EMBL" id="CP009515">
    <property type="protein sequence ID" value="AKB74954.1"/>
    <property type="molecule type" value="Genomic_DNA"/>
</dbReference>
<dbReference type="KEGG" id="mls:MSLAZ_1693"/>
<feature type="transmembrane region" description="Helical" evidence="1">
    <location>
        <begin position="73"/>
        <end position="94"/>
    </location>
</feature>
<dbReference type="AlphaFoldDB" id="A0A0E3S2E0"/>
<feature type="transmembrane region" description="Helical" evidence="1">
    <location>
        <begin position="7"/>
        <end position="30"/>
    </location>
</feature>
<evidence type="ECO:0000313" key="2">
    <source>
        <dbReference type="EMBL" id="AKB74954.1"/>
    </source>
</evidence>
<keyword evidence="1" id="KW-0812">Transmembrane</keyword>
<accession>A0A0E3S2E0</accession>
<proteinExistence type="predicted"/>
<evidence type="ECO:0000313" key="3">
    <source>
        <dbReference type="Proteomes" id="UP000033072"/>
    </source>
</evidence>
<feature type="transmembrane region" description="Helical" evidence="1">
    <location>
        <begin position="140"/>
        <end position="159"/>
    </location>
</feature>
<protein>
    <submittedName>
        <fullName evidence="2">Uncharacterized protein</fullName>
    </submittedName>
</protein>
<dbReference type="OrthoDB" id="136560at2157"/>
<dbReference type="Proteomes" id="UP000033072">
    <property type="component" value="Chromosome"/>
</dbReference>
<name>A0A0E3S2E0_9EURY</name>
<organism evidence="2 3">
    <name type="scientific">Methanosarcina lacustris Z-7289</name>
    <dbReference type="NCBI Taxonomy" id="1434111"/>
    <lineage>
        <taxon>Archaea</taxon>
        <taxon>Methanobacteriati</taxon>
        <taxon>Methanobacteriota</taxon>
        <taxon>Stenosarchaea group</taxon>
        <taxon>Methanomicrobia</taxon>
        <taxon>Methanosarcinales</taxon>
        <taxon>Methanosarcinaceae</taxon>
        <taxon>Methanosarcina</taxon>
    </lineage>
</organism>
<feature type="transmembrane region" description="Helical" evidence="1">
    <location>
        <begin position="110"/>
        <end position="128"/>
    </location>
</feature>
<feature type="transmembrane region" description="Helical" evidence="1">
    <location>
        <begin position="42"/>
        <end position="64"/>
    </location>
</feature>
<reference evidence="2 3" key="1">
    <citation type="submission" date="2014-07" db="EMBL/GenBank/DDBJ databases">
        <title>Methanogenic archaea and the global carbon cycle.</title>
        <authorList>
            <person name="Henriksen J.R."/>
            <person name="Luke J."/>
            <person name="Reinhart S."/>
            <person name="Benedict M.N."/>
            <person name="Youngblut N.D."/>
            <person name="Metcalf M.E."/>
            <person name="Whitaker R.J."/>
            <person name="Metcalf W.W."/>
        </authorList>
    </citation>
    <scope>NUCLEOTIDE SEQUENCE [LARGE SCALE GENOMIC DNA]</scope>
    <source>
        <strain evidence="2 3">Z-7289</strain>
    </source>
</reference>
<dbReference type="PATRIC" id="fig|1434111.4.peg.2216"/>
<keyword evidence="1" id="KW-0472">Membrane</keyword>
<sequence length="201" mass="22553">MRINIALALTSVVFMMTWVTGFVSIIFRSMSIITPYFIISDLLFIAIIELLSIISFFGSVLFLVEARKTLSRWYLAIPLCISLSVFVITNFLVYSNGKSFLGDPISTLEALWIIILALLSPCSTLLFLSSNGQDYSTNVYVAVSSAASIFSMFFLYLVLKEISKWSSIETVLLPLAFYWTVCMPAIGVCFVSKAIMYTREE</sequence>
<feature type="transmembrane region" description="Helical" evidence="1">
    <location>
        <begin position="171"/>
        <end position="191"/>
    </location>
</feature>